<dbReference type="OrthoDB" id="2740399at2759"/>
<feature type="region of interest" description="Disordered" evidence="2">
    <location>
        <begin position="119"/>
        <end position="158"/>
    </location>
</feature>
<dbReference type="InterPro" id="IPR004875">
    <property type="entry name" value="DDE_SF_endonuclease_dom"/>
</dbReference>
<keyword evidence="5" id="KW-1185">Reference proteome</keyword>
<sequence>MAKAGLAHNVHLFCLPPHTTHKLQPLDVGCFGLLTRKWLERCEEVIKATRENILKGDFVREYMNVRKSTMTQEIITAAWKKTGLFPFNTDIFSDDDFAPSNITSTQAYVPHSFPLPMDIDYDSEVKSPQPDNNEDLSVNDNGRRGAGEGGGSECEEAELEPVLTDATHIEDTRVTGTEVSPLSPTINIPVPVVTDIPQALQPRVHLHLTTVSQRWSKNRQIEALTRNQEILSKELERECERADRAEYHCHFAFREMQTLKVQLNAREKGTRRRWLRTSEPFLTGPRAMELFAEQEREEEEKARLEDEKKQAKANKEVARETLCAELARLGEAVRFTKSLSSCKKDELEDVAFILGLKLDPKDTMKIILTNINNRFNAIPAMRADPRFCKIFESLRGSRRMVSDENTVLQAAVAGPSTLETPFHQHLTLGPTSLPLSIAHTPLDGSNNGRYHPYMYVDCANTTAAQLH</sequence>
<proteinExistence type="predicted"/>
<dbReference type="STRING" id="98765.A0A2R6NWD4"/>
<accession>A0A2R6NWD4</accession>
<feature type="coiled-coil region" evidence="1">
    <location>
        <begin position="287"/>
        <end position="321"/>
    </location>
</feature>
<dbReference type="Proteomes" id="UP000186601">
    <property type="component" value="Unassembled WGS sequence"/>
</dbReference>
<comment type="caution">
    <text evidence="4">The sequence shown here is derived from an EMBL/GenBank/DDBJ whole genome shotgun (WGS) entry which is preliminary data.</text>
</comment>
<name>A0A2R6NWD4_9APHY</name>
<evidence type="ECO:0000313" key="4">
    <source>
        <dbReference type="EMBL" id="PSR78247.1"/>
    </source>
</evidence>
<evidence type="ECO:0000259" key="3">
    <source>
        <dbReference type="Pfam" id="PF03184"/>
    </source>
</evidence>
<keyword evidence="1" id="KW-0175">Coiled coil</keyword>
<feature type="compositionally biased region" description="Polar residues" evidence="2">
    <location>
        <begin position="129"/>
        <end position="140"/>
    </location>
</feature>
<gene>
    <name evidence="4" type="ORF">PHLCEN_2v7487</name>
</gene>
<feature type="domain" description="DDE-1" evidence="3">
    <location>
        <begin position="8"/>
        <end position="79"/>
    </location>
</feature>
<reference evidence="4 5" key="1">
    <citation type="submission" date="2018-02" db="EMBL/GenBank/DDBJ databases">
        <title>Genome sequence of the basidiomycete white-rot fungus Phlebia centrifuga.</title>
        <authorList>
            <person name="Granchi Z."/>
            <person name="Peng M."/>
            <person name="de Vries R.P."/>
            <person name="Hilden K."/>
            <person name="Makela M.R."/>
            <person name="Grigoriev I."/>
            <person name="Riley R."/>
        </authorList>
    </citation>
    <scope>NUCLEOTIDE SEQUENCE [LARGE SCALE GENOMIC DNA]</scope>
    <source>
        <strain evidence="4 5">FBCC195</strain>
    </source>
</reference>
<dbReference type="EMBL" id="MLYV02000752">
    <property type="protein sequence ID" value="PSR78247.1"/>
    <property type="molecule type" value="Genomic_DNA"/>
</dbReference>
<organism evidence="4 5">
    <name type="scientific">Hermanssonia centrifuga</name>
    <dbReference type="NCBI Taxonomy" id="98765"/>
    <lineage>
        <taxon>Eukaryota</taxon>
        <taxon>Fungi</taxon>
        <taxon>Dikarya</taxon>
        <taxon>Basidiomycota</taxon>
        <taxon>Agaricomycotina</taxon>
        <taxon>Agaricomycetes</taxon>
        <taxon>Polyporales</taxon>
        <taxon>Meruliaceae</taxon>
        <taxon>Hermanssonia</taxon>
    </lineage>
</organism>
<evidence type="ECO:0000256" key="2">
    <source>
        <dbReference type="SAM" id="MobiDB-lite"/>
    </source>
</evidence>
<evidence type="ECO:0000256" key="1">
    <source>
        <dbReference type="SAM" id="Coils"/>
    </source>
</evidence>
<dbReference type="Pfam" id="PF03184">
    <property type="entry name" value="DDE_1"/>
    <property type="match status" value="1"/>
</dbReference>
<dbReference type="GO" id="GO:0003676">
    <property type="term" value="F:nucleic acid binding"/>
    <property type="evidence" value="ECO:0007669"/>
    <property type="project" value="InterPro"/>
</dbReference>
<evidence type="ECO:0000313" key="5">
    <source>
        <dbReference type="Proteomes" id="UP000186601"/>
    </source>
</evidence>
<dbReference type="AlphaFoldDB" id="A0A2R6NWD4"/>
<protein>
    <recommendedName>
        <fullName evidence="3">DDE-1 domain-containing protein</fullName>
    </recommendedName>
</protein>